<evidence type="ECO:0000256" key="2">
    <source>
        <dbReference type="ARBA" id="ARBA00023157"/>
    </source>
</evidence>
<gene>
    <name evidence="6" type="ORF">D6D28_06141</name>
</gene>
<dbReference type="AlphaFoldDB" id="A0A4S8SFG2"/>
<dbReference type="Gene3D" id="3.50.4.10">
    <property type="entry name" value="Hepatocyte Growth Factor"/>
    <property type="match status" value="1"/>
</dbReference>
<comment type="caution">
    <text evidence="6">The sequence shown here is derived from an EMBL/GenBank/DDBJ whole genome shotgun (WGS) entry which is preliminary data.</text>
</comment>
<keyword evidence="4" id="KW-0732">Signal</keyword>
<evidence type="ECO:0000256" key="1">
    <source>
        <dbReference type="ARBA" id="ARBA00022737"/>
    </source>
</evidence>
<dbReference type="PANTHER" id="PTHR36578:SF1">
    <property type="entry name" value="APPLE DOMAIN-CONTAINING PROTEIN"/>
    <property type="match status" value="1"/>
</dbReference>
<sequence length="1008" mass="104149">MRFIDTAIPLFVGLSALAEAQDVDFGKVYSVKPQLKSASNTGSSTSSVNTASTASSIVSVLSSRHAATMVPSGSSSSSQKSSSSAKASSSSKPSSSSRPSSASKSSAASSKQSSSSAQSRSSKSSSKSSSSVKAPTTLSTQKATSSTKQSSSSTSSKTSSSSAAATNLCPAVNNKDITDSKGKVYTIKCSSDTNVGSFTSKSATNSYTDCMTICDTTSGCVAFSYVGGDNGSGSGTCWMKNSAGSAIAAGKNYVAGFLKSATVNKDKASVSSSKKSSSSSKMATSSKKASSSSAKVSTSAKKVTSTSSKRSTSTSTKSSSTKVKRATATTCSNPNSILYNYAPNPNTPTQFLVDSTLAALSAAQWYPPAGYSTSFTGQFGGLFAPNYLGYQQLSSYNTSACAAYCNARSDCNAFNIYFERTPVFIPDDSCPSPNAAATITCALYGSSVDASTATNIGQYRKDFMVVIQGSNGYNLNPAPASVSSFQGPNALDAVAYSSGIYLAQQYFSTYDVTQCSAACTAHTAKSKSTAQSNKASTYSACNYFNVFSLTLNGQSQMMGCYLFSTSDAQNYDNYRVAKGSDGTVYNLTNSYGYALYPQDKGLTSVNWSAAPTGANASCSALGKAGSSYIDYNGANYTLGCGYDVQYSNDIGNQTTPDFYSCFAICDSGAYPGCSGFAYLGNTCYFKNLAGSSRTPQLNNYNVDMAWLPASYAGFGAYTVAGTVTYTTSTTVWAGPGSTTVTSINGLAGTVLVKTSGQVPAATTTTYVTVSTDSGTASTIGSVTVGPSNGGLTGTVSITYPTPATTCGNKGVLVGFYDNPYPGSQGTSGYPAYKPEALKTVTPSPVATASWIGEYNGDGAAATIYGKSISSTRTQTIVLNHVFYIFAGHGTGYYYINLPRADDIALLWVGPNALSGYTRANAQLSQTWSAPAPATLGFFLNANTYTPIRLESANGGGMGYLEFTMWAPDGAQILLTTSGQNAGFMNPDIVQFPCDTSKGAKFPTFGKET</sequence>
<evidence type="ECO:0000313" key="7">
    <source>
        <dbReference type="Proteomes" id="UP000304951"/>
    </source>
</evidence>
<keyword evidence="2" id="KW-1015">Disulfide bond</keyword>
<evidence type="ECO:0000256" key="3">
    <source>
        <dbReference type="SAM" id="MobiDB-lite"/>
    </source>
</evidence>
<protein>
    <recommendedName>
        <fullName evidence="5">PA14 domain-containing protein</fullName>
    </recommendedName>
</protein>
<feature type="region of interest" description="Disordered" evidence="3">
    <location>
        <begin position="68"/>
        <end position="161"/>
    </location>
</feature>
<keyword evidence="1" id="KW-0677">Repeat</keyword>
<dbReference type="InterPro" id="IPR018871">
    <property type="entry name" value="GLEYA_adhesin_domain"/>
</dbReference>
<organism evidence="6 7">
    <name type="scientific">Aureobasidium pullulans</name>
    <name type="common">Black yeast</name>
    <name type="synonym">Pullularia pullulans</name>
    <dbReference type="NCBI Taxonomy" id="5580"/>
    <lineage>
        <taxon>Eukaryota</taxon>
        <taxon>Fungi</taxon>
        <taxon>Dikarya</taxon>
        <taxon>Ascomycota</taxon>
        <taxon>Pezizomycotina</taxon>
        <taxon>Dothideomycetes</taxon>
        <taxon>Dothideomycetidae</taxon>
        <taxon>Dothideales</taxon>
        <taxon>Saccotheciaceae</taxon>
        <taxon>Aureobasidium</taxon>
    </lineage>
</organism>
<feature type="signal peptide" evidence="4">
    <location>
        <begin position="1"/>
        <end position="20"/>
    </location>
</feature>
<dbReference type="EMBL" id="QZAF01000274">
    <property type="protein sequence ID" value="THV69105.1"/>
    <property type="molecule type" value="Genomic_DNA"/>
</dbReference>
<dbReference type="PANTHER" id="PTHR36578">
    <property type="entry name" value="CHROMOSOME 15, WHOLE GENOME SHOTGUN SEQUENCE"/>
    <property type="match status" value="1"/>
</dbReference>
<feature type="domain" description="PA14" evidence="5">
    <location>
        <begin position="806"/>
        <end position="978"/>
    </location>
</feature>
<feature type="compositionally biased region" description="Low complexity" evidence="3">
    <location>
        <begin position="74"/>
        <end position="161"/>
    </location>
</feature>
<dbReference type="InterPro" id="IPR037524">
    <property type="entry name" value="PA14/GLEYA"/>
</dbReference>
<dbReference type="Pfam" id="PF14295">
    <property type="entry name" value="PAN_4"/>
    <property type="match status" value="2"/>
</dbReference>
<dbReference type="GO" id="GO:0005576">
    <property type="term" value="C:extracellular region"/>
    <property type="evidence" value="ECO:0007669"/>
    <property type="project" value="InterPro"/>
</dbReference>
<dbReference type="PROSITE" id="PS51820">
    <property type="entry name" value="PA14"/>
    <property type="match status" value="1"/>
</dbReference>
<proteinExistence type="predicted"/>
<dbReference type="SMART" id="SM00223">
    <property type="entry name" value="APPLE"/>
    <property type="match status" value="1"/>
</dbReference>
<dbReference type="Pfam" id="PF10528">
    <property type="entry name" value="GLEYA"/>
    <property type="match status" value="1"/>
</dbReference>
<dbReference type="Proteomes" id="UP000304951">
    <property type="component" value="Unassembled WGS sequence"/>
</dbReference>
<dbReference type="InterPro" id="IPR000177">
    <property type="entry name" value="Apple"/>
</dbReference>
<name>A0A4S8SFG2_AURPU</name>
<reference evidence="6 7" key="1">
    <citation type="submission" date="2018-10" db="EMBL/GenBank/DDBJ databases">
        <title>Fifty Aureobasidium pullulans genomes reveal a recombining polyextremotolerant generalist.</title>
        <authorList>
            <person name="Gostincar C."/>
            <person name="Turk M."/>
            <person name="Zajc J."/>
            <person name="Gunde-Cimerman N."/>
        </authorList>
    </citation>
    <scope>NUCLEOTIDE SEQUENCE [LARGE SCALE GENOMIC DNA]</scope>
    <source>
        <strain evidence="6 7">EXF-11900</strain>
    </source>
</reference>
<dbReference type="InterPro" id="IPR003609">
    <property type="entry name" value="Pan_app"/>
</dbReference>
<evidence type="ECO:0000259" key="5">
    <source>
        <dbReference type="PROSITE" id="PS51820"/>
    </source>
</evidence>
<dbReference type="GO" id="GO:0006508">
    <property type="term" value="P:proteolysis"/>
    <property type="evidence" value="ECO:0007669"/>
    <property type="project" value="InterPro"/>
</dbReference>
<accession>A0A4S8SFG2</accession>
<evidence type="ECO:0000256" key="4">
    <source>
        <dbReference type="SAM" id="SignalP"/>
    </source>
</evidence>
<feature type="chain" id="PRO_5020534207" description="PA14 domain-containing protein" evidence="4">
    <location>
        <begin position="21"/>
        <end position="1008"/>
    </location>
</feature>
<feature type="region of interest" description="Disordered" evidence="3">
    <location>
        <begin position="300"/>
        <end position="328"/>
    </location>
</feature>
<evidence type="ECO:0000313" key="6">
    <source>
        <dbReference type="EMBL" id="THV69105.1"/>
    </source>
</evidence>